<gene>
    <name evidence="1" type="ORF">VNO80_14852</name>
</gene>
<dbReference type="Proteomes" id="UP001374584">
    <property type="component" value="Unassembled WGS sequence"/>
</dbReference>
<sequence length="66" mass="7275">MAYTIVRSFDPAKGHSGNVDFSLKAFSILLSQKDLMRVALRKVDNTYGWFSDISFAMKSPTAKGSA</sequence>
<dbReference type="AlphaFoldDB" id="A0AAN9R198"/>
<comment type="caution">
    <text evidence="1">The sequence shown here is derived from an EMBL/GenBank/DDBJ whole genome shotgun (WGS) entry which is preliminary data.</text>
</comment>
<evidence type="ECO:0000313" key="2">
    <source>
        <dbReference type="Proteomes" id="UP001374584"/>
    </source>
</evidence>
<dbReference type="EMBL" id="JAYMYR010000006">
    <property type="protein sequence ID" value="KAK7355592.1"/>
    <property type="molecule type" value="Genomic_DNA"/>
</dbReference>
<protein>
    <submittedName>
        <fullName evidence="1">Uncharacterized protein</fullName>
    </submittedName>
</protein>
<reference evidence="1 2" key="1">
    <citation type="submission" date="2024-01" db="EMBL/GenBank/DDBJ databases">
        <title>The genomes of 5 underutilized Papilionoideae crops provide insights into root nodulation and disease resistanc.</title>
        <authorList>
            <person name="Jiang F."/>
        </authorList>
    </citation>
    <scope>NUCLEOTIDE SEQUENCE [LARGE SCALE GENOMIC DNA]</scope>
    <source>
        <strain evidence="1">JINMINGXINNONG_FW02</strain>
        <tissue evidence="1">Leaves</tissue>
    </source>
</reference>
<organism evidence="1 2">
    <name type="scientific">Phaseolus coccineus</name>
    <name type="common">Scarlet runner bean</name>
    <name type="synonym">Phaseolus multiflorus</name>
    <dbReference type="NCBI Taxonomy" id="3886"/>
    <lineage>
        <taxon>Eukaryota</taxon>
        <taxon>Viridiplantae</taxon>
        <taxon>Streptophyta</taxon>
        <taxon>Embryophyta</taxon>
        <taxon>Tracheophyta</taxon>
        <taxon>Spermatophyta</taxon>
        <taxon>Magnoliopsida</taxon>
        <taxon>eudicotyledons</taxon>
        <taxon>Gunneridae</taxon>
        <taxon>Pentapetalae</taxon>
        <taxon>rosids</taxon>
        <taxon>fabids</taxon>
        <taxon>Fabales</taxon>
        <taxon>Fabaceae</taxon>
        <taxon>Papilionoideae</taxon>
        <taxon>50 kb inversion clade</taxon>
        <taxon>NPAAA clade</taxon>
        <taxon>indigoferoid/millettioid clade</taxon>
        <taxon>Phaseoleae</taxon>
        <taxon>Phaseolus</taxon>
    </lineage>
</organism>
<accession>A0AAN9R198</accession>
<evidence type="ECO:0000313" key="1">
    <source>
        <dbReference type="EMBL" id="KAK7355592.1"/>
    </source>
</evidence>
<keyword evidence="2" id="KW-1185">Reference proteome</keyword>
<name>A0AAN9R198_PHACN</name>
<proteinExistence type="predicted"/>